<dbReference type="Proteomes" id="UP000638648">
    <property type="component" value="Unassembled WGS sequence"/>
</dbReference>
<evidence type="ECO:0000313" key="3">
    <source>
        <dbReference type="EMBL" id="MBE1603642.1"/>
    </source>
</evidence>
<accession>A0A927MUP7</accession>
<evidence type="ECO:0000256" key="1">
    <source>
        <dbReference type="ARBA" id="ARBA00004193"/>
    </source>
</evidence>
<dbReference type="PANTHER" id="PTHR30290:SF62">
    <property type="entry name" value="OLIGOPEPTIDE ABC TRANSPORTER, PERIPLASMIC OLIGOPEPTIDE-BINDING PROTEIN"/>
    <property type="match status" value="1"/>
</dbReference>
<dbReference type="PANTHER" id="PTHR30290">
    <property type="entry name" value="PERIPLASMIC BINDING COMPONENT OF ABC TRANSPORTER"/>
    <property type="match status" value="1"/>
</dbReference>
<dbReference type="InterPro" id="IPR000914">
    <property type="entry name" value="SBP_5_dom"/>
</dbReference>
<dbReference type="Pfam" id="PF00496">
    <property type="entry name" value="SBP_bac_5"/>
    <property type="match status" value="1"/>
</dbReference>
<dbReference type="InterPro" id="IPR023765">
    <property type="entry name" value="SBP_5_CS"/>
</dbReference>
<dbReference type="AlphaFoldDB" id="A0A927MUP7"/>
<evidence type="ECO:0000259" key="2">
    <source>
        <dbReference type="Pfam" id="PF00496"/>
    </source>
</evidence>
<protein>
    <submittedName>
        <fullName evidence="3">Peptide/nickel transport system substrate-binding protein</fullName>
    </submittedName>
</protein>
<dbReference type="EMBL" id="JADBEM010000001">
    <property type="protein sequence ID" value="MBE1603642.1"/>
    <property type="molecule type" value="Genomic_DNA"/>
</dbReference>
<name>A0A927MUP7_9ACTN</name>
<proteinExistence type="predicted"/>
<dbReference type="CDD" id="cd08500">
    <property type="entry name" value="PBP2_NikA_DppA_OppA_like_4"/>
    <property type="match status" value="1"/>
</dbReference>
<dbReference type="SUPFAM" id="SSF53850">
    <property type="entry name" value="Periplasmic binding protein-like II"/>
    <property type="match status" value="1"/>
</dbReference>
<feature type="domain" description="Solute-binding protein family 5" evidence="2">
    <location>
        <begin position="72"/>
        <end position="475"/>
    </location>
</feature>
<dbReference type="RefSeq" id="WP_192748404.1">
    <property type="nucleotide sequence ID" value="NZ_BAABJL010000077.1"/>
</dbReference>
<keyword evidence="4" id="KW-1185">Reference proteome</keyword>
<sequence>MLAGRVKSGDLPPVAERLPVLKDIMVEPVHEQIGKYGGTWNFPTGDWQNGPWDIGKPTEEALFRFNPQGDGVEPNVAKGFEVNDNLTEYTIQLREGMKWSDGHPFTSADVMCWWDSIMVPKIFGREVYDAFWSTDPKTGERALAEFEAIDDLTVRVTFKHPRPVFLERVAIDAKWMFAPAHWMERILDEFIGKDAALKIAKERGFQNLVDWYESAAYYYWFWPDRPSLRAWLPTAEPGAEQITWERNPYYWKTDPAGNQLPYIDELSLEIYQDPSHVELQVLNGHFDIAQFEFPSFTLLQENRQKGDYRVIRWDTAEWYSNGIQFNMEPKDANMRTLFHDPRFREALSVAVDRKALSEQLTLGFGLPQQGSIAKGRLFYQKGWAEKWAAYDVDHAKALLDEIGLPLKGQVRTHPDGSELRLTITQESEAPQAGQFEELLKHYFEAIGIQTDVQLVDGGLFGELNDSAGLQATTTGSIGGIHPIFRPDTVVPLRAGTPWHNQYGTWYASGGTDGVEPEGDIMKLITVYREMSSQTEPDAIDEYAEKIVQLHMKNQWAIGYTGTVPRLFSVSNNIANVPEQITFADEFRDLGHGRPAQFTFIDPDADRA</sequence>
<organism evidence="3 4">
    <name type="scientific">Actinopolymorpha pittospori</name>
    <dbReference type="NCBI Taxonomy" id="648752"/>
    <lineage>
        <taxon>Bacteria</taxon>
        <taxon>Bacillati</taxon>
        <taxon>Actinomycetota</taxon>
        <taxon>Actinomycetes</taxon>
        <taxon>Propionibacteriales</taxon>
        <taxon>Actinopolymorphaceae</taxon>
        <taxon>Actinopolymorpha</taxon>
    </lineage>
</organism>
<gene>
    <name evidence="3" type="ORF">HEB94_000490</name>
</gene>
<comment type="subcellular location">
    <subcellularLocation>
        <location evidence="1">Cell membrane</location>
        <topology evidence="1">Lipid-anchor</topology>
    </subcellularLocation>
</comment>
<dbReference type="Gene3D" id="3.10.105.10">
    <property type="entry name" value="Dipeptide-binding Protein, Domain 3"/>
    <property type="match status" value="1"/>
</dbReference>
<dbReference type="PROSITE" id="PS01040">
    <property type="entry name" value="SBP_BACTERIAL_5"/>
    <property type="match status" value="1"/>
</dbReference>
<dbReference type="GO" id="GO:0015833">
    <property type="term" value="P:peptide transport"/>
    <property type="evidence" value="ECO:0007669"/>
    <property type="project" value="TreeGrafter"/>
</dbReference>
<comment type="caution">
    <text evidence="3">The sequence shown here is derived from an EMBL/GenBank/DDBJ whole genome shotgun (WGS) entry which is preliminary data.</text>
</comment>
<dbReference type="Gene3D" id="3.40.190.10">
    <property type="entry name" value="Periplasmic binding protein-like II"/>
    <property type="match status" value="1"/>
</dbReference>
<evidence type="ECO:0000313" key="4">
    <source>
        <dbReference type="Proteomes" id="UP000638648"/>
    </source>
</evidence>
<dbReference type="InterPro" id="IPR039424">
    <property type="entry name" value="SBP_5"/>
</dbReference>
<dbReference type="GO" id="GO:0005886">
    <property type="term" value="C:plasma membrane"/>
    <property type="evidence" value="ECO:0007669"/>
    <property type="project" value="UniProtKB-SubCell"/>
</dbReference>
<reference evidence="3" key="1">
    <citation type="submission" date="2020-10" db="EMBL/GenBank/DDBJ databases">
        <title>Sequencing the genomes of 1000 actinobacteria strains.</title>
        <authorList>
            <person name="Klenk H.-P."/>
        </authorList>
    </citation>
    <scope>NUCLEOTIDE SEQUENCE</scope>
    <source>
        <strain evidence="3">DSM 45354</strain>
    </source>
</reference>
<dbReference type="GO" id="GO:1904680">
    <property type="term" value="F:peptide transmembrane transporter activity"/>
    <property type="evidence" value="ECO:0007669"/>
    <property type="project" value="TreeGrafter"/>
</dbReference>